<dbReference type="KEGG" id="shg:Sph21_1869"/>
<dbReference type="Gene3D" id="1.10.1740.10">
    <property type="match status" value="1"/>
</dbReference>
<dbReference type="PANTHER" id="PTHR43133">
    <property type="entry name" value="RNA POLYMERASE ECF-TYPE SIGMA FACTO"/>
    <property type="match status" value="1"/>
</dbReference>
<dbReference type="NCBIfam" id="TIGR02985">
    <property type="entry name" value="Sig70_bacteroi1"/>
    <property type="match status" value="1"/>
</dbReference>
<dbReference type="STRING" id="743722.Sph21_1869"/>
<dbReference type="SUPFAM" id="SSF88659">
    <property type="entry name" value="Sigma3 and sigma4 domains of RNA polymerase sigma factors"/>
    <property type="match status" value="1"/>
</dbReference>
<dbReference type="GO" id="GO:0016987">
    <property type="term" value="F:sigma factor activity"/>
    <property type="evidence" value="ECO:0007669"/>
    <property type="project" value="UniProtKB-KW"/>
</dbReference>
<dbReference type="SUPFAM" id="SSF88946">
    <property type="entry name" value="Sigma2 domain of RNA polymerase sigma factors"/>
    <property type="match status" value="1"/>
</dbReference>
<sequence length="194" mass="22991">MPKVPSVTGETIVQLRNGDERAFEAIYESYHRLIYHFAYSFLKNVELSKEVTQETFLSLWVNREKLDESLPLYPYLFTKARRLTIDAFRRLAKHQRLQAEWTAALGESNNDTEQRMFYRELEVMTEAALQQMPKQQQLVFRMSRSEGLSYEEIAEELQISKNTVKYHLVQSLKFLKGFFAKHGILYFFVLTLFI</sequence>
<dbReference type="eggNOG" id="COG1595">
    <property type="taxonomic scope" value="Bacteria"/>
</dbReference>
<keyword evidence="2" id="KW-0805">Transcription regulation</keyword>
<evidence type="ECO:0000313" key="7">
    <source>
        <dbReference type="EMBL" id="ADZ78429.1"/>
    </source>
</evidence>
<dbReference type="PANTHER" id="PTHR43133:SF46">
    <property type="entry name" value="RNA POLYMERASE SIGMA-70 FACTOR ECF SUBFAMILY"/>
    <property type="match status" value="1"/>
</dbReference>
<dbReference type="AlphaFoldDB" id="F4C9A2"/>
<dbReference type="CDD" id="cd06171">
    <property type="entry name" value="Sigma70_r4"/>
    <property type="match status" value="1"/>
</dbReference>
<evidence type="ECO:0000256" key="2">
    <source>
        <dbReference type="ARBA" id="ARBA00023015"/>
    </source>
</evidence>
<feature type="domain" description="RNA polymerase sigma-70 region 2" evidence="5">
    <location>
        <begin position="26"/>
        <end position="92"/>
    </location>
</feature>
<dbReference type="InterPro" id="IPR036388">
    <property type="entry name" value="WH-like_DNA-bd_sf"/>
</dbReference>
<accession>F4C9A2</accession>
<keyword evidence="4" id="KW-0804">Transcription</keyword>
<dbReference type="NCBIfam" id="TIGR02937">
    <property type="entry name" value="sigma70-ECF"/>
    <property type="match status" value="1"/>
</dbReference>
<keyword evidence="3" id="KW-0731">Sigma factor</keyword>
<organism evidence="7">
    <name type="scientific">Sphingobacterium sp. (strain 21)</name>
    <dbReference type="NCBI Taxonomy" id="743722"/>
    <lineage>
        <taxon>Bacteria</taxon>
        <taxon>Pseudomonadati</taxon>
        <taxon>Bacteroidota</taxon>
        <taxon>Sphingobacteriia</taxon>
        <taxon>Sphingobacteriales</taxon>
        <taxon>Sphingobacteriaceae</taxon>
        <taxon>Sphingobacterium</taxon>
    </lineage>
</organism>
<proteinExistence type="inferred from homology"/>
<evidence type="ECO:0000259" key="5">
    <source>
        <dbReference type="Pfam" id="PF04542"/>
    </source>
</evidence>
<name>F4C9A2_SPHS2</name>
<dbReference type="InterPro" id="IPR013325">
    <property type="entry name" value="RNA_pol_sigma_r2"/>
</dbReference>
<evidence type="ECO:0000256" key="1">
    <source>
        <dbReference type="ARBA" id="ARBA00010641"/>
    </source>
</evidence>
<dbReference type="InterPro" id="IPR014284">
    <property type="entry name" value="RNA_pol_sigma-70_dom"/>
</dbReference>
<dbReference type="Pfam" id="PF04542">
    <property type="entry name" value="Sigma70_r2"/>
    <property type="match status" value="1"/>
</dbReference>
<dbReference type="InterPro" id="IPR039425">
    <property type="entry name" value="RNA_pol_sigma-70-like"/>
</dbReference>
<feature type="domain" description="RNA polymerase sigma factor 70 region 4 type 2" evidence="6">
    <location>
        <begin position="126"/>
        <end position="175"/>
    </location>
</feature>
<dbReference type="PATRIC" id="fig|743722.3.peg.1994"/>
<dbReference type="HOGENOM" id="CLU_047691_4_1_10"/>
<evidence type="ECO:0000256" key="3">
    <source>
        <dbReference type="ARBA" id="ARBA00023082"/>
    </source>
</evidence>
<evidence type="ECO:0000259" key="6">
    <source>
        <dbReference type="Pfam" id="PF08281"/>
    </source>
</evidence>
<dbReference type="InterPro" id="IPR007627">
    <property type="entry name" value="RNA_pol_sigma70_r2"/>
</dbReference>
<comment type="similarity">
    <text evidence="1">Belongs to the sigma-70 factor family. ECF subfamily.</text>
</comment>
<evidence type="ECO:0000256" key="4">
    <source>
        <dbReference type="ARBA" id="ARBA00023163"/>
    </source>
</evidence>
<dbReference type="Pfam" id="PF08281">
    <property type="entry name" value="Sigma70_r4_2"/>
    <property type="match status" value="1"/>
</dbReference>
<dbReference type="GO" id="GO:0003677">
    <property type="term" value="F:DNA binding"/>
    <property type="evidence" value="ECO:0007669"/>
    <property type="project" value="InterPro"/>
</dbReference>
<dbReference type="InterPro" id="IPR013249">
    <property type="entry name" value="RNA_pol_sigma70_r4_t2"/>
</dbReference>
<dbReference type="EMBL" id="CP002584">
    <property type="protein sequence ID" value="ADZ78429.1"/>
    <property type="molecule type" value="Genomic_DNA"/>
</dbReference>
<dbReference type="InterPro" id="IPR014327">
    <property type="entry name" value="RNA_pol_sigma70_bacteroid"/>
</dbReference>
<dbReference type="InterPro" id="IPR013324">
    <property type="entry name" value="RNA_pol_sigma_r3/r4-like"/>
</dbReference>
<dbReference type="Gene3D" id="1.10.10.10">
    <property type="entry name" value="Winged helix-like DNA-binding domain superfamily/Winged helix DNA-binding domain"/>
    <property type="match status" value="1"/>
</dbReference>
<gene>
    <name evidence="7" type="ordered locus">Sph21_1869</name>
</gene>
<reference evidence="7" key="1">
    <citation type="submission" date="2011-03" db="EMBL/GenBank/DDBJ databases">
        <title>Complete sequence of Sphingobacterium sp. 21.</title>
        <authorList>
            <consortium name="US DOE Joint Genome Institute"/>
            <person name="Lucas S."/>
            <person name="Copeland A."/>
            <person name="Lapidus A."/>
            <person name="Cheng J.-F."/>
            <person name="Goodwin L."/>
            <person name="Pitluck S."/>
            <person name="Davenport K."/>
            <person name="Detter J.C."/>
            <person name="Han C."/>
            <person name="Tapia R."/>
            <person name="Land M."/>
            <person name="Hauser L."/>
            <person name="Kyrpides N."/>
            <person name="Ivanova N."/>
            <person name="Ovchinnikova G."/>
            <person name="Pagani I."/>
            <person name="Siebers A.K."/>
            <person name="Allgaier M."/>
            <person name="Thelen M.P."/>
            <person name="Hugenholtz P."/>
            <person name="Woyke T."/>
        </authorList>
    </citation>
    <scope>NUCLEOTIDE SEQUENCE</scope>
    <source>
        <strain evidence="7">21</strain>
    </source>
</reference>
<protein>
    <submittedName>
        <fullName evidence="7">RNA polymerase, sigma-24 subunit, ECF subfamily</fullName>
    </submittedName>
</protein>
<dbReference type="GO" id="GO:0006352">
    <property type="term" value="P:DNA-templated transcription initiation"/>
    <property type="evidence" value="ECO:0007669"/>
    <property type="project" value="InterPro"/>
</dbReference>